<dbReference type="PANTHER" id="PTHR33861:SF4">
    <property type="entry name" value="MEIOSIS-SPECIFIC COILED-COIL DOMAIN-CONTAINING PROTEIN MEIOC"/>
    <property type="match status" value="1"/>
</dbReference>
<keyword evidence="3" id="KW-1185">Reference proteome</keyword>
<evidence type="ECO:0000313" key="3">
    <source>
        <dbReference type="Proteomes" id="UP000694568"/>
    </source>
</evidence>
<reference evidence="2" key="1">
    <citation type="submission" date="2025-08" db="UniProtKB">
        <authorList>
            <consortium name="Ensembl"/>
        </authorList>
    </citation>
    <scope>IDENTIFICATION</scope>
</reference>
<dbReference type="Pfam" id="PF15189">
    <property type="entry name" value="MEIOC"/>
    <property type="match status" value="1"/>
</dbReference>
<dbReference type="Proteomes" id="UP000694568">
    <property type="component" value="Unplaced"/>
</dbReference>
<reference evidence="2" key="2">
    <citation type="submission" date="2025-09" db="UniProtKB">
        <authorList>
            <consortium name="Ensembl"/>
        </authorList>
    </citation>
    <scope>IDENTIFICATION</scope>
</reference>
<name>A0A8C9YDJ5_SANLU</name>
<dbReference type="GeneTree" id="ENSGT00940000166913"/>
<dbReference type="GO" id="GO:0005634">
    <property type="term" value="C:nucleus"/>
    <property type="evidence" value="ECO:0007669"/>
    <property type="project" value="TreeGrafter"/>
</dbReference>
<dbReference type="GO" id="GO:0007141">
    <property type="term" value="P:male meiosis I"/>
    <property type="evidence" value="ECO:0007669"/>
    <property type="project" value="TreeGrafter"/>
</dbReference>
<protein>
    <submittedName>
        <fullName evidence="2">Uncharacterized protein</fullName>
    </submittedName>
</protein>
<feature type="region of interest" description="Disordered" evidence="1">
    <location>
        <begin position="194"/>
        <end position="218"/>
    </location>
</feature>
<proteinExistence type="predicted"/>
<dbReference type="GO" id="GO:0007144">
    <property type="term" value="P:female meiosis I"/>
    <property type="evidence" value="ECO:0007669"/>
    <property type="project" value="TreeGrafter"/>
</dbReference>
<accession>A0A8C9YDJ5</accession>
<feature type="compositionally biased region" description="Basic and acidic residues" evidence="1">
    <location>
        <begin position="194"/>
        <end position="206"/>
    </location>
</feature>
<organism evidence="2 3">
    <name type="scientific">Sander lucioperca</name>
    <name type="common">Pike-perch</name>
    <name type="synonym">Perca lucioperca</name>
    <dbReference type="NCBI Taxonomy" id="283035"/>
    <lineage>
        <taxon>Eukaryota</taxon>
        <taxon>Metazoa</taxon>
        <taxon>Chordata</taxon>
        <taxon>Craniata</taxon>
        <taxon>Vertebrata</taxon>
        <taxon>Euteleostomi</taxon>
        <taxon>Actinopterygii</taxon>
        <taxon>Neopterygii</taxon>
        <taxon>Teleostei</taxon>
        <taxon>Neoteleostei</taxon>
        <taxon>Acanthomorphata</taxon>
        <taxon>Eupercaria</taxon>
        <taxon>Perciformes</taxon>
        <taxon>Percoidei</taxon>
        <taxon>Percidae</taxon>
        <taxon>Luciopercinae</taxon>
        <taxon>Sander</taxon>
    </lineage>
</organism>
<evidence type="ECO:0000256" key="1">
    <source>
        <dbReference type="SAM" id="MobiDB-lite"/>
    </source>
</evidence>
<dbReference type="GO" id="GO:0048255">
    <property type="term" value="P:mRNA stabilization"/>
    <property type="evidence" value="ECO:0007669"/>
    <property type="project" value="TreeGrafter"/>
</dbReference>
<dbReference type="GO" id="GO:0005737">
    <property type="term" value="C:cytoplasm"/>
    <property type="evidence" value="ECO:0007669"/>
    <property type="project" value="TreeGrafter"/>
</dbReference>
<dbReference type="Ensembl" id="ENSSLUT00000023210.1">
    <property type="protein sequence ID" value="ENSSLUP00000022466.1"/>
    <property type="gene ID" value="ENSSLUG00000010331.1"/>
</dbReference>
<evidence type="ECO:0000313" key="2">
    <source>
        <dbReference type="Ensembl" id="ENSSLUP00000022466.1"/>
    </source>
</evidence>
<dbReference type="PANTHER" id="PTHR33861">
    <property type="entry name" value="PROTEIN CBG18333"/>
    <property type="match status" value="1"/>
</dbReference>
<sequence length="218" mass="25048">MTCRGESTYHGMASAMTTSMVMNQGGPVIQLYFYLDECYEQWRCLERERKRAEVIITKTFLGKRSAAVANINLPKTPPNPTRVDQLIVNQMREQARVASLLDKMECLCNTPLHMSIHTALNRHHMAICIAQARRKEEIASMSKHQRQRAHFTEDKDTLLLVIALKDLAATTRKIRTALWSALQMTLPKPIKRQDHHVNREATHTERSSSPFEGYSFKL</sequence>
<dbReference type="InterPro" id="IPR027963">
    <property type="entry name" value="MEIOC"/>
</dbReference>
<dbReference type="AlphaFoldDB" id="A0A8C9YDJ5"/>